<dbReference type="AlphaFoldDB" id="A0A0D9YVH5"/>
<name>A0A0D9YVH5_9ORYZ</name>
<organism evidence="1">
    <name type="scientific">Oryza glumipatula</name>
    <dbReference type="NCBI Taxonomy" id="40148"/>
    <lineage>
        <taxon>Eukaryota</taxon>
        <taxon>Viridiplantae</taxon>
        <taxon>Streptophyta</taxon>
        <taxon>Embryophyta</taxon>
        <taxon>Tracheophyta</taxon>
        <taxon>Spermatophyta</taxon>
        <taxon>Magnoliopsida</taxon>
        <taxon>Liliopsida</taxon>
        <taxon>Poales</taxon>
        <taxon>Poaceae</taxon>
        <taxon>BOP clade</taxon>
        <taxon>Oryzoideae</taxon>
        <taxon>Oryzeae</taxon>
        <taxon>Oryzinae</taxon>
        <taxon>Oryza</taxon>
    </lineage>
</organism>
<dbReference type="HOGENOM" id="CLU_172111_0_0_1"/>
<sequence>MGKNYVDRCHRYSWRLDLAAPKLAAAGSGRSTPEHMGRRGEGDVVSISFRWEWGRARGTRARGEAGPREGRRRETALPAKGRACRCAGERFLSSKQEERNEKVMAEDGLWLS</sequence>
<protein>
    <submittedName>
        <fullName evidence="1">Uncharacterized protein</fullName>
    </submittedName>
</protein>
<keyword evidence="2" id="KW-1185">Reference proteome</keyword>
<dbReference type="Gramene" id="OGLUM02G25920.1">
    <property type="protein sequence ID" value="OGLUM02G25920.1"/>
    <property type="gene ID" value="OGLUM02G25920"/>
</dbReference>
<reference evidence="1" key="1">
    <citation type="submission" date="2015-04" db="UniProtKB">
        <authorList>
            <consortium name="EnsemblPlants"/>
        </authorList>
    </citation>
    <scope>IDENTIFICATION</scope>
</reference>
<dbReference type="Proteomes" id="UP000026961">
    <property type="component" value="Chromosome 2"/>
</dbReference>
<accession>A0A0D9YVH5</accession>
<dbReference type="EnsemblPlants" id="OGLUM02G25920.1">
    <property type="protein sequence ID" value="OGLUM02G25920.1"/>
    <property type="gene ID" value="OGLUM02G25920"/>
</dbReference>
<reference evidence="1" key="2">
    <citation type="submission" date="2018-05" db="EMBL/GenBank/DDBJ databases">
        <title>OgluRS3 (Oryza glumaepatula Reference Sequence Version 3).</title>
        <authorList>
            <person name="Zhang J."/>
            <person name="Kudrna D."/>
            <person name="Lee S."/>
            <person name="Talag J."/>
            <person name="Welchert J."/>
            <person name="Wing R.A."/>
        </authorList>
    </citation>
    <scope>NUCLEOTIDE SEQUENCE [LARGE SCALE GENOMIC DNA]</scope>
</reference>
<evidence type="ECO:0000313" key="1">
    <source>
        <dbReference type="EnsemblPlants" id="OGLUM02G25920.1"/>
    </source>
</evidence>
<evidence type="ECO:0000313" key="2">
    <source>
        <dbReference type="Proteomes" id="UP000026961"/>
    </source>
</evidence>
<proteinExistence type="predicted"/>